<keyword evidence="1" id="KW-0547">Nucleotide-binding</keyword>
<dbReference type="AlphaFoldDB" id="A0A8S1JTB8"/>
<feature type="compositionally biased region" description="Basic and acidic residues" evidence="3">
    <location>
        <begin position="43"/>
        <end position="73"/>
    </location>
</feature>
<reference evidence="5" key="1">
    <citation type="submission" date="2021-01" db="EMBL/GenBank/DDBJ databases">
        <authorList>
            <consortium name="Genoscope - CEA"/>
            <person name="William W."/>
        </authorList>
    </citation>
    <scope>NUCLEOTIDE SEQUENCE</scope>
</reference>
<evidence type="ECO:0000313" key="6">
    <source>
        <dbReference type="Proteomes" id="UP000688137"/>
    </source>
</evidence>
<feature type="compositionally biased region" description="Basic and acidic residues" evidence="3">
    <location>
        <begin position="82"/>
        <end position="123"/>
    </location>
</feature>
<proteinExistence type="predicted"/>
<evidence type="ECO:0000256" key="2">
    <source>
        <dbReference type="ARBA" id="ARBA00022840"/>
    </source>
</evidence>
<evidence type="ECO:0000313" key="5">
    <source>
        <dbReference type="EMBL" id="CAD8043850.1"/>
    </source>
</evidence>
<evidence type="ECO:0000259" key="4">
    <source>
        <dbReference type="Pfam" id="PF12037"/>
    </source>
</evidence>
<evidence type="ECO:0000256" key="3">
    <source>
        <dbReference type="SAM" id="MobiDB-lite"/>
    </source>
</evidence>
<dbReference type="GO" id="GO:0005524">
    <property type="term" value="F:ATP binding"/>
    <property type="evidence" value="ECO:0007669"/>
    <property type="project" value="UniProtKB-KW"/>
</dbReference>
<dbReference type="GO" id="GO:0008270">
    <property type="term" value="F:zinc ion binding"/>
    <property type="evidence" value="ECO:0007669"/>
    <property type="project" value="TreeGrafter"/>
</dbReference>
<keyword evidence="6" id="KW-1185">Reference proteome</keyword>
<feature type="domain" description="ATPase family AAA" evidence="4">
    <location>
        <begin position="4"/>
        <end position="124"/>
    </location>
</feature>
<keyword evidence="2" id="KW-0067">ATP-binding</keyword>
<protein>
    <recommendedName>
        <fullName evidence="4">ATPase family AAA domain-containing protein</fullName>
    </recommendedName>
</protein>
<accession>A0A8S1JTB8</accession>
<evidence type="ECO:0000256" key="1">
    <source>
        <dbReference type="ARBA" id="ARBA00022741"/>
    </source>
</evidence>
<dbReference type="InterPro" id="IPR021911">
    <property type="entry name" value="ATAD3_N"/>
</dbReference>
<dbReference type="Proteomes" id="UP000688137">
    <property type="component" value="Unassembled WGS sequence"/>
</dbReference>
<dbReference type="GO" id="GO:0007005">
    <property type="term" value="P:mitochondrion organization"/>
    <property type="evidence" value="ECO:0007669"/>
    <property type="project" value="TreeGrafter"/>
</dbReference>
<dbReference type="Pfam" id="PF12037">
    <property type="entry name" value="ATAD3_N"/>
    <property type="match status" value="1"/>
</dbReference>
<organism evidence="5 6">
    <name type="scientific">Paramecium primaurelia</name>
    <dbReference type="NCBI Taxonomy" id="5886"/>
    <lineage>
        <taxon>Eukaryota</taxon>
        <taxon>Sar</taxon>
        <taxon>Alveolata</taxon>
        <taxon>Ciliophora</taxon>
        <taxon>Intramacronucleata</taxon>
        <taxon>Oligohymenophorea</taxon>
        <taxon>Peniculida</taxon>
        <taxon>Parameciidae</taxon>
        <taxon>Paramecium</taxon>
    </lineage>
</organism>
<dbReference type="PANTHER" id="PTHR23075:SF12">
    <property type="entry name" value="AAA+ ATPASE DOMAIN-CONTAINING PROTEIN"/>
    <property type="match status" value="1"/>
</dbReference>
<comment type="caution">
    <text evidence="5">The sequence shown here is derived from an EMBL/GenBank/DDBJ whole genome shotgun (WGS) entry which is preliminary data.</text>
</comment>
<dbReference type="GO" id="GO:0005739">
    <property type="term" value="C:mitochondrion"/>
    <property type="evidence" value="ECO:0007669"/>
    <property type="project" value="TreeGrafter"/>
</dbReference>
<name>A0A8S1JTB8_PARPR</name>
<sequence>MKNQGVFDPTALERAAIALRELNQSPHAAKALEAMIKTEEAKKADKQALQKQHEISKVKVEGEERRRNMDHQKQVNQQIADYNDKLERERTKDKLKEKELTAQRMREEAEESIRRQENMRRETLTLGKKNNIISQTKC</sequence>
<gene>
    <name evidence="5" type="ORF">PPRIM_AZ9-3.1.T0050505</name>
</gene>
<dbReference type="EMBL" id="CAJJDM010000002">
    <property type="protein sequence ID" value="CAD8043850.1"/>
    <property type="molecule type" value="Genomic_DNA"/>
</dbReference>
<dbReference type="PANTHER" id="PTHR23075">
    <property type="entry name" value="PUTATIVE ATP-ASE"/>
    <property type="match status" value="1"/>
</dbReference>
<feature type="region of interest" description="Disordered" evidence="3">
    <location>
        <begin position="43"/>
        <end position="138"/>
    </location>
</feature>